<dbReference type="InterPro" id="IPR007693">
    <property type="entry name" value="DNA_helicase_DnaB-like_N"/>
</dbReference>
<dbReference type="GO" id="GO:0003677">
    <property type="term" value="F:DNA binding"/>
    <property type="evidence" value="ECO:0007669"/>
    <property type="project" value="UniProtKB-UniRule"/>
</dbReference>
<keyword evidence="6 12" id="KW-0347">Helicase</keyword>
<evidence type="ECO:0000256" key="1">
    <source>
        <dbReference type="ARBA" id="ARBA00008428"/>
    </source>
</evidence>
<keyword evidence="8 12" id="KW-0238">DNA-binding</keyword>
<dbReference type="InterPro" id="IPR036185">
    <property type="entry name" value="DNA_heli_DnaB-like_N_sf"/>
</dbReference>
<keyword evidence="4 12" id="KW-0547">Nucleotide-binding</keyword>
<reference evidence="15" key="1">
    <citation type="submission" date="2014-02" db="EMBL/GenBank/DDBJ databases">
        <title>Complete genome sequence and comparative genomic analysis of the nitrogen-fixing bacterium Leptospirillum ferriphilum YSK.</title>
        <authorList>
            <person name="Guo X."/>
            <person name="Yin H."/>
            <person name="Liang Y."/>
            <person name="Hu Q."/>
            <person name="Ma L."/>
            <person name="Xiao Y."/>
            <person name="Zhang X."/>
            <person name="Qiu G."/>
            <person name="Liu X."/>
        </authorList>
    </citation>
    <scope>NUCLEOTIDE SEQUENCE [LARGE SCALE GENOMIC DNA]</scope>
    <source>
        <strain evidence="15">YSK</strain>
    </source>
</reference>
<dbReference type="GO" id="GO:0043139">
    <property type="term" value="F:5'-3' DNA helicase activity"/>
    <property type="evidence" value="ECO:0007669"/>
    <property type="project" value="UniProtKB-EC"/>
</dbReference>
<dbReference type="Pfam" id="PF03796">
    <property type="entry name" value="DnaB_C"/>
    <property type="match status" value="1"/>
</dbReference>
<proteinExistence type="inferred from homology"/>
<dbReference type="InterPro" id="IPR016136">
    <property type="entry name" value="DNA_helicase_N/primase_C"/>
</dbReference>
<dbReference type="InterPro" id="IPR027417">
    <property type="entry name" value="P-loop_NTPase"/>
</dbReference>
<evidence type="ECO:0000256" key="12">
    <source>
        <dbReference type="RuleBase" id="RU362085"/>
    </source>
</evidence>
<dbReference type="PANTHER" id="PTHR30153:SF2">
    <property type="entry name" value="REPLICATIVE DNA HELICASE"/>
    <property type="match status" value="1"/>
</dbReference>
<dbReference type="InterPro" id="IPR007694">
    <property type="entry name" value="DNA_helicase_DnaB-like_C"/>
</dbReference>
<dbReference type="EMBL" id="CP007243">
    <property type="protein sequence ID" value="AIA30565.1"/>
    <property type="molecule type" value="Genomic_DNA"/>
</dbReference>
<dbReference type="Gene3D" id="1.10.860.10">
    <property type="entry name" value="DNAb Helicase, Chain A"/>
    <property type="match status" value="1"/>
</dbReference>
<dbReference type="GO" id="GO:0005524">
    <property type="term" value="F:ATP binding"/>
    <property type="evidence" value="ECO:0007669"/>
    <property type="project" value="UniProtKB-UniRule"/>
</dbReference>
<dbReference type="Gene3D" id="3.40.50.300">
    <property type="entry name" value="P-loop containing nucleotide triphosphate hydrolases"/>
    <property type="match status" value="1"/>
</dbReference>
<dbReference type="Proteomes" id="UP000027059">
    <property type="component" value="Chromosome"/>
</dbReference>
<accession>A0A059XTZ0</accession>
<evidence type="ECO:0000256" key="6">
    <source>
        <dbReference type="ARBA" id="ARBA00022806"/>
    </source>
</evidence>
<dbReference type="GO" id="GO:1990077">
    <property type="term" value="C:primosome complex"/>
    <property type="evidence" value="ECO:0007669"/>
    <property type="project" value="UniProtKB-UniRule"/>
</dbReference>
<evidence type="ECO:0000256" key="9">
    <source>
        <dbReference type="ARBA" id="ARBA00023235"/>
    </source>
</evidence>
<dbReference type="NCBIfam" id="NF004384">
    <property type="entry name" value="PRK05748.1"/>
    <property type="match status" value="1"/>
</dbReference>
<dbReference type="NCBIfam" id="TIGR00665">
    <property type="entry name" value="DnaB"/>
    <property type="match status" value="1"/>
</dbReference>
<sequence length="463" mass="51600">MSPGGKTRAQILKNLPQSLEAEKSFLGSILLNNEVMTEIGDALKEDDFSLDAHRKIYMTMREMSEKRVPVDSVTLADALNKKGWSGLTGGPTYIEELSLIVPTAANAKHYANLLKEKGIYRKLILSAEEIARKGYEESEDVEVLLDLAERKILEIGANRTTRGFVKVGDVQYIEAQYKRLEELRARNTNDPVIGLPSGFIDLDRMTTGLYPSDLIIVAGRPAMGKTAFALGIAQYVSFELRKPVGIFSLEMSKEQLFMRLISSQSRVDSWSLRTGQLNGDSWRAVMDAFGEASDVPLFIDDSGDLTVFELRARARRLKNQVKDLSLIVVDYLQLVKGSQRTDNREQEISEISRSLKALAKELGIPVIALAQLSRAVENRPKDKKPILADLRESGAIEQDADVVLFIYRDEVYHPENKESHGKAEIIIGKQRNGSIGTVALAYLGHCTRFDNLATGYEMMGPED</sequence>
<evidence type="ECO:0000313" key="15">
    <source>
        <dbReference type="Proteomes" id="UP000027059"/>
    </source>
</evidence>
<comment type="function">
    <text evidence="12">The main replicative DNA helicase, it participates in initiation and elongation during chromosome replication. Travels ahead of the DNA replisome, separating dsDNA into templates for DNA synthesis. A processive ATP-dependent 5'-3' DNA helicase it has DNA-dependent ATPase activity.</text>
</comment>
<dbReference type="SUPFAM" id="SSF52540">
    <property type="entry name" value="P-loop containing nucleoside triphosphate hydrolases"/>
    <property type="match status" value="1"/>
</dbReference>
<keyword evidence="5 12" id="KW-0378">Hydrolase</keyword>
<dbReference type="GO" id="GO:0042802">
    <property type="term" value="F:identical protein binding"/>
    <property type="evidence" value="ECO:0007669"/>
    <property type="project" value="UniProtKB-ARBA"/>
</dbReference>
<dbReference type="Pfam" id="PF00772">
    <property type="entry name" value="DnaB"/>
    <property type="match status" value="1"/>
</dbReference>
<dbReference type="AlphaFoldDB" id="A0A059XTZ0"/>
<dbReference type="FunFam" id="3.40.50.300:FF:000076">
    <property type="entry name" value="Replicative DNA helicase"/>
    <property type="match status" value="1"/>
</dbReference>
<reference evidence="14 15" key="2">
    <citation type="journal article" date="2015" name="Biomed. Res. Int.">
        <title>Effects of Arsenite Resistance on the Growth and Functional Gene Expression of Leptospirillum ferriphilum and Acidithiobacillus thiooxidans in Pure Culture and Coculture.</title>
        <authorList>
            <person name="Jiang H."/>
            <person name="Liang Y."/>
            <person name="Yin H."/>
            <person name="Xiao Y."/>
            <person name="Guo X."/>
            <person name="Xu Y."/>
            <person name="Hu Q."/>
            <person name="Liu H."/>
            <person name="Liu X."/>
        </authorList>
    </citation>
    <scope>NUCLEOTIDE SEQUENCE [LARGE SCALE GENOMIC DNA]</scope>
    <source>
        <strain evidence="14 15">YSK</strain>
    </source>
</reference>
<evidence type="ECO:0000313" key="14">
    <source>
        <dbReference type="EMBL" id="AIA30565.1"/>
    </source>
</evidence>
<name>A0A059XTZ0_9BACT</name>
<evidence type="ECO:0000256" key="3">
    <source>
        <dbReference type="ARBA" id="ARBA00022705"/>
    </source>
</evidence>
<keyword evidence="15" id="KW-1185">Reference proteome</keyword>
<dbReference type="InterPro" id="IPR007692">
    <property type="entry name" value="DNA_helicase_DnaB"/>
</dbReference>
<gene>
    <name evidence="14" type="ORF">Y981_06730</name>
</gene>
<comment type="similarity">
    <text evidence="1 12">Belongs to the helicase family. DnaB subfamily.</text>
</comment>
<evidence type="ECO:0000256" key="10">
    <source>
        <dbReference type="ARBA" id="ARBA00048954"/>
    </source>
</evidence>
<keyword evidence="3 12" id="KW-0235">DNA replication</keyword>
<dbReference type="GO" id="GO:0006269">
    <property type="term" value="P:DNA replication, synthesis of primer"/>
    <property type="evidence" value="ECO:0007669"/>
    <property type="project" value="UniProtKB-UniRule"/>
</dbReference>
<keyword evidence="7 12" id="KW-0067">ATP-binding</keyword>
<dbReference type="HOGENOM" id="CLU_005373_0_0_0"/>
<dbReference type="CDD" id="cd00984">
    <property type="entry name" value="DnaB_C"/>
    <property type="match status" value="1"/>
</dbReference>
<dbReference type="GO" id="GO:0005829">
    <property type="term" value="C:cytosol"/>
    <property type="evidence" value="ECO:0007669"/>
    <property type="project" value="TreeGrafter"/>
</dbReference>
<organism evidence="14 15">
    <name type="scientific">Leptospirillum ferriphilum YSK</name>
    <dbReference type="NCBI Taxonomy" id="1441628"/>
    <lineage>
        <taxon>Bacteria</taxon>
        <taxon>Pseudomonadati</taxon>
        <taxon>Nitrospirota</taxon>
        <taxon>Nitrospiria</taxon>
        <taxon>Nitrospirales</taxon>
        <taxon>Nitrospiraceae</taxon>
        <taxon>Leptospirillum</taxon>
    </lineage>
</organism>
<keyword evidence="2 12" id="KW-0639">Primosome</keyword>
<evidence type="ECO:0000256" key="5">
    <source>
        <dbReference type="ARBA" id="ARBA00022801"/>
    </source>
</evidence>
<evidence type="ECO:0000256" key="2">
    <source>
        <dbReference type="ARBA" id="ARBA00022515"/>
    </source>
</evidence>
<evidence type="ECO:0000256" key="7">
    <source>
        <dbReference type="ARBA" id="ARBA00022840"/>
    </source>
</evidence>
<dbReference type="RefSeq" id="WP_014961103.1">
    <property type="nucleotide sequence ID" value="NZ_CP007243.1"/>
</dbReference>
<dbReference type="GO" id="GO:0016887">
    <property type="term" value="F:ATP hydrolysis activity"/>
    <property type="evidence" value="ECO:0007669"/>
    <property type="project" value="RHEA"/>
</dbReference>
<protein>
    <recommendedName>
        <fullName evidence="11 12">Replicative DNA helicase</fullName>
        <ecNumber evidence="11 12">5.6.2.3</ecNumber>
    </recommendedName>
</protein>
<comment type="catalytic activity">
    <reaction evidence="10 12">
        <text>ATP + H2O = ADP + phosphate + H(+)</text>
        <dbReference type="Rhea" id="RHEA:13065"/>
        <dbReference type="ChEBI" id="CHEBI:15377"/>
        <dbReference type="ChEBI" id="CHEBI:15378"/>
        <dbReference type="ChEBI" id="CHEBI:30616"/>
        <dbReference type="ChEBI" id="CHEBI:43474"/>
        <dbReference type="ChEBI" id="CHEBI:456216"/>
        <dbReference type="EC" id="5.6.2.3"/>
    </reaction>
</comment>
<dbReference type="PROSITE" id="PS51199">
    <property type="entry name" value="SF4_HELICASE"/>
    <property type="match status" value="1"/>
</dbReference>
<evidence type="ECO:0000259" key="13">
    <source>
        <dbReference type="PROSITE" id="PS51199"/>
    </source>
</evidence>
<evidence type="ECO:0000256" key="11">
    <source>
        <dbReference type="NCBIfam" id="TIGR00665"/>
    </source>
</evidence>
<dbReference type="SUPFAM" id="SSF48024">
    <property type="entry name" value="N-terminal domain of DnaB helicase"/>
    <property type="match status" value="1"/>
</dbReference>
<dbReference type="EC" id="5.6.2.3" evidence="11 12"/>
<dbReference type="OrthoDB" id="9773982at2"/>
<feature type="domain" description="SF4 helicase" evidence="13">
    <location>
        <begin position="188"/>
        <end position="456"/>
    </location>
</feature>
<dbReference type="KEGG" id="lfp:Y981_06730"/>
<keyword evidence="9" id="KW-0413">Isomerase</keyword>
<evidence type="ECO:0000256" key="4">
    <source>
        <dbReference type="ARBA" id="ARBA00022741"/>
    </source>
</evidence>
<evidence type="ECO:0000256" key="8">
    <source>
        <dbReference type="ARBA" id="ARBA00023125"/>
    </source>
</evidence>
<dbReference type="PANTHER" id="PTHR30153">
    <property type="entry name" value="REPLICATIVE DNA HELICASE DNAB"/>
    <property type="match status" value="1"/>
</dbReference>